<organism evidence="3 4">
    <name type="scientific">Luteimonas salinilitoris</name>
    <dbReference type="NCBI Taxonomy" id="3237697"/>
    <lineage>
        <taxon>Bacteria</taxon>
        <taxon>Pseudomonadati</taxon>
        <taxon>Pseudomonadota</taxon>
        <taxon>Gammaproteobacteria</taxon>
        <taxon>Lysobacterales</taxon>
        <taxon>Lysobacteraceae</taxon>
        <taxon>Luteimonas</taxon>
    </lineage>
</organism>
<dbReference type="PROSITE" id="PS51257">
    <property type="entry name" value="PROKAR_LIPOPROTEIN"/>
    <property type="match status" value="1"/>
</dbReference>
<dbReference type="SUPFAM" id="SSF56601">
    <property type="entry name" value="beta-lactamase/transpeptidase-like"/>
    <property type="match status" value="1"/>
</dbReference>
<name>A0ABV4HSQ0_9GAMM</name>
<reference evidence="3 4" key="1">
    <citation type="submission" date="2024-07" db="EMBL/GenBank/DDBJ databases">
        <title>Luteimonas salilacus sp. nov., isolated from the shore soil of Salt Lake in Tibet of China.</title>
        <authorList>
            <person name="Zhang X."/>
            <person name="Li A."/>
        </authorList>
    </citation>
    <scope>NUCLEOTIDE SEQUENCE [LARGE SCALE GENOMIC DNA]</scope>
    <source>
        <strain evidence="3 4">B3-2-R+30</strain>
    </source>
</reference>
<keyword evidence="4" id="KW-1185">Reference proteome</keyword>
<dbReference type="GO" id="GO:0016787">
    <property type="term" value="F:hydrolase activity"/>
    <property type="evidence" value="ECO:0007669"/>
    <property type="project" value="UniProtKB-KW"/>
</dbReference>
<protein>
    <submittedName>
        <fullName evidence="3">Serine hydrolase</fullName>
    </submittedName>
</protein>
<dbReference type="InterPro" id="IPR012338">
    <property type="entry name" value="Beta-lactam/transpept-like"/>
</dbReference>
<comment type="caution">
    <text evidence="3">The sequence shown here is derived from an EMBL/GenBank/DDBJ whole genome shotgun (WGS) entry which is preliminary data.</text>
</comment>
<evidence type="ECO:0000259" key="2">
    <source>
        <dbReference type="Pfam" id="PF13354"/>
    </source>
</evidence>
<evidence type="ECO:0000313" key="3">
    <source>
        <dbReference type="EMBL" id="MEZ0474410.1"/>
    </source>
</evidence>
<keyword evidence="3" id="KW-0378">Hydrolase</keyword>
<comment type="catalytic activity">
    <reaction evidence="1">
        <text>a beta-lactam + H2O = a substituted beta-amino acid</text>
        <dbReference type="Rhea" id="RHEA:20401"/>
        <dbReference type="ChEBI" id="CHEBI:15377"/>
        <dbReference type="ChEBI" id="CHEBI:35627"/>
        <dbReference type="ChEBI" id="CHEBI:140347"/>
        <dbReference type="EC" id="3.5.2.6"/>
    </reaction>
</comment>
<dbReference type="PANTHER" id="PTHR35333">
    <property type="entry name" value="BETA-LACTAMASE"/>
    <property type="match status" value="1"/>
</dbReference>
<accession>A0ABV4HSQ0</accession>
<dbReference type="Proteomes" id="UP001566331">
    <property type="component" value="Unassembled WGS sequence"/>
</dbReference>
<dbReference type="EMBL" id="JBFWIC010000007">
    <property type="protein sequence ID" value="MEZ0474410.1"/>
    <property type="molecule type" value="Genomic_DNA"/>
</dbReference>
<dbReference type="RefSeq" id="WP_370563570.1">
    <property type="nucleotide sequence ID" value="NZ_JBFWIB010000004.1"/>
</dbReference>
<dbReference type="InterPro" id="IPR045155">
    <property type="entry name" value="Beta-lactam_cat"/>
</dbReference>
<gene>
    <name evidence="3" type="ORF">AB6713_07240</name>
</gene>
<sequence length="224" mass="23669">MRDTGDDAAMGSAMRALPMHRLLPMLLAAAVLAGCRSEEAPERGGVETPAGAPAPPWAEPLDAAAARIDDDMPGDFGLYVRRLGDGAGTLDRGGDRRWYLSSTIKVPVAIAVLEQVDAGELALDQELVLAETDYVDGDGDLLMQDPGTRYSIATLLLRVADGPSTLGAEGLPFALDRFRLLGRYADIAELGAARWHPLSAGAAALRRDELPPSNHVLTFGPGEN</sequence>
<dbReference type="PANTHER" id="PTHR35333:SF4">
    <property type="entry name" value="SLR0121 PROTEIN"/>
    <property type="match status" value="1"/>
</dbReference>
<feature type="domain" description="Beta-lactamase class A catalytic" evidence="2">
    <location>
        <begin position="77"/>
        <end position="156"/>
    </location>
</feature>
<evidence type="ECO:0000256" key="1">
    <source>
        <dbReference type="ARBA" id="ARBA00001526"/>
    </source>
</evidence>
<proteinExistence type="predicted"/>
<evidence type="ECO:0000313" key="4">
    <source>
        <dbReference type="Proteomes" id="UP001566331"/>
    </source>
</evidence>
<dbReference type="Pfam" id="PF13354">
    <property type="entry name" value="Beta-lactamase2"/>
    <property type="match status" value="1"/>
</dbReference>
<dbReference type="Gene3D" id="3.40.710.10">
    <property type="entry name" value="DD-peptidase/beta-lactamase superfamily"/>
    <property type="match status" value="1"/>
</dbReference>
<dbReference type="InterPro" id="IPR000871">
    <property type="entry name" value="Beta-lactam_class-A"/>
</dbReference>